<feature type="transmembrane region" description="Helical" evidence="16">
    <location>
        <begin position="6"/>
        <end position="22"/>
    </location>
</feature>
<dbReference type="InterPro" id="IPR001128">
    <property type="entry name" value="Cyt_P450"/>
</dbReference>
<keyword evidence="12 15" id="KW-0503">Monooxygenase</keyword>
<evidence type="ECO:0000256" key="16">
    <source>
        <dbReference type="SAM" id="Phobius"/>
    </source>
</evidence>
<dbReference type="GO" id="GO:0005506">
    <property type="term" value="F:iron ion binding"/>
    <property type="evidence" value="ECO:0007669"/>
    <property type="project" value="InterPro"/>
</dbReference>
<keyword evidence="11 14" id="KW-0408">Iron</keyword>
<evidence type="ECO:0008006" key="19">
    <source>
        <dbReference type="Google" id="ProtNLM"/>
    </source>
</evidence>
<gene>
    <name evidence="17" type="ORF">ILUMI_26305</name>
</gene>
<dbReference type="PANTHER" id="PTHR24291:SF189">
    <property type="entry name" value="CYTOCHROME P450 4C3-RELATED"/>
    <property type="match status" value="1"/>
</dbReference>
<dbReference type="InterPro" id="IPR050196">
    <property type="entry name" value="Cytochrome_P450_Monoox"/>
</dbReference>
<feature type="binding site" description="axial binding residue" evidence="14">
    <location>
        <position position="444"/>
    </location>
    <ligand>
        <name>heme</name>
        <dbReference type="ChEBI" id="CHEBI:30413"/>
    </ligand>
    <ligandPart>
        <name>Fe</name>
        <dbReference type="ChEBI" id="CHEBI:18248"/>
    </ligandPart>
</feature>
<dbReference type="AlphaFoldDB" id="A0A8K0C3W7"/>
<evidence type="ECO:0000256" key="8">
    <source>
        <dbReference type="ARBA" id="ARBA00022824"/>
    </source>
</evidence>
<reference evidence="17" key="1">
    <citation type="submission" date="2019-08" db="EMBL/GenBank/DDBJ databases">
        <title>The genome of the North American firefly Photinus pyralis.</title>
        <authorList>
            <consortium name="Photinus pyralis genome working group"/>
            <person name="Fallon T.R."/>
            <person name="Sander Lower S.E."/>
            <person name="Weng J.-K."/>
        </authorList>
    </citation>
    <scope>NUCLEOTIDE SEQUENCE</scope>
    <source>
        <strain evidence="17">TRF0915ILg1</strain>
        <tissue evidence="17">Whole body</tissue>
    </source>
</reference>
<name>A0A8K0C3W7_IGNLU</name>
<keyword evidence="8" id="KW-0256">Endoplasmic reticulum</keyword>
<keyword evidence="16" id="KW-1133">Transmembrane helix</keyword>
<comment type="function">
    <text evidence="2">May be involved in the metabolism of insect hormones and in the breakdown of synthetic insecticides.</text>
</comment>
<evidence type="ECO:0000256" key="5">
    <source>
        <dbReference type="ARBA" id="ARBA00010617"/>
    </source>
</evidence>
<dbReference type="EMBL" id="VTPC01091063">
    <property type="protein sequence ID" value="KAF2879875.1"/>
    <property type="molecule type" value="Genomic_DNA"/>
</dbReference>
<evidence type="ECO:0000256" key="11">
    <source>
        <dbReference type="ARBA" id="ARBA00023004"/>
    </source>
</evidence>
<dbReference type="Proteomes" id="UP000801492">
    <property type="component" value="Unassembled WGS sequence"/>
</dbReference>
<evidence type="ECO:0000256" key="15">
    <source>
        <dbReference type="RuleBase" id="RU000461"/>
    </source>
</evidence>
<evidence type="ECO:0000313" key="17">
    <source>
        <dbReference type="EMBL" id="KAF2879875.1"/>
    </source>
</evidence>
<dbReference type="InterPro" id="IPR002403">
    <property type="entry name" value="Cyt_P450_E_grp-IV"/>
</dbReference>
<evidence type="ECO:0000313" key="18">
    <source>
        <dbReference type="Proteomes" id="UP000801492"/>
    </source>
</evidence>
<evidence type="ECO:0000256" key="6">
    <source>
        <dbReference type="ARBA" id="ARBA00022617"/>
    </source>
</evidence>
<evidence type="ECO:0000256" key="3">
    <source>
        <dbReference type="ARBA" id="ARBA00004174"/>
    </source>
</evidence>
<evidence type="ECO:0000256" key="1">
    <source>
        <dbReference type="ARBA" id="ARBA00001971"/>
    </source>
</evidence>
<evidence type="ECO:0000256" key="7">
    <source>
        <dbReference type="ARBA" id="ARBA00022723"/>
    </source>
</evidence>
<evidence type="ECO:0000256" key="14">
    <source>
        <dbReference type="PIRSR" id="PIRSR602403-1"/>
    </source>
</evidence>
<dbReference type="PRINTS" id="PR00465">
    <property type="entry name" value="EP450IV"/>
</dbReference>
<dbReference type="GO" id="GO:0016705">
    <property type="term" value="F:oxidoreductase activity, acting on paired donors, with incorporation or reduction of molecular oxygen"/>
    <property type="evidence" value="ECO:0007669"/>
    <property type="project" value="InterPro"/>
</dbReference>
<keyword evidence="9" id="KW-0492">Microsome</keyword>
<dbReference type="GO" id="GO:0004497">
    <property type="term" value="F:monooxygenase activity"/>
    <property type="evidence" value="ECO:0007669"/>
    <property type="project" value="UniProtKB-KW"/>
</dbReference>
<keyword evidence="18" id="KW-1185">Reference proteome</keyword>
<keyword evidence="6 14" id="KW-0349">Heme</keyword>
<keyword evidence="10 15" id="KW-0560">Oxidoreductase</keyword>
<sequence length="501" mass="57684">MFNILVIAAIVTFLIWYIQYHWKRRKLYAMASKMNGPLTLPFIGNALYFVKSNAGILQSITQLCSDYKSPVRVWIGSKVYVGIWKPSQLEVILNNPHTLGKPDTYEPAKLLLGNGLLTLDVPIWKLRRKTIMPTFNQNILNDYVKVFAEKAEILVDQLKKVAGKGEFNIYDYINRCTLDTFCETSMGVTINAQTTDCEYMKWIGRILKIAPNVLWLYIGPENFIFHWIPDAIEATKLLKKVHDFTDSVVKEKRLEYQRKLEEKQSLYQEDSTKRKSFLEHLIELSETTGENFTDEELRAEVDTFMVAGSDTTASTDSYAFVALALFPEVQNKVYKEVLDILGPDKPVEYKDLGKFVYLERVLKETMRIFPVAAGVARSVTKDVKLENYILPSGSTAVLLLFPLHRDPEIWPDPLRFDPDRFLPDESIKRHPYSWLPFSAGPRNCIGFKYGMMSMKALIATVIRKYEFSTTYKNVEDVELQFDVMVKPVHGFKVSVKLRNAK</sequence>
<dbReference type="Pfam" id="PF00067">
    <property type="entry name" value="p450"/>
    <property type="match status" value="1"/>
</dbReference>
<dbReference type="PROSITE" id="PS00086">
    <property type="entry name" value="CYTOCHROME_P450"/>
    <property type="match status" value="1"/>
</dbReference>
<dbReference type="Gene3D" id="1.10.630.10">
    <property type="entry name" value="Cytochrome P450"/>
    <property type="match status" value="1"/>
</dbReference>
<dbReference type="InterPro" id="IPR017972">
    <property type="entry name" value="Cyt_P450_CS"/>
</dbReference>
<dbReference type="CDD" id="cd20628">
    <property type="entry name" value="CYP4"/>
    <property type="match status" value="1"/>
</dbReference>
<dbReference type="PANTHER" id="PTHR24291">
    <property type="entry name" value="CYTOCHROME P450 FAMILY 4"/>
    <property type="match status" value="1"/>
</dbReference>
<dbReference type="InterPro" id="IPR036396">
    <property type="entry name" value="Cyt_P450_sf"/>
</dbReference>
<dbReference type="GO" id="GO:0005789">
    <property type="term" value="C:endoplasmic reticulum membrane"/>
    <property type="evidence" value="ECO:0007669"/>
    <property type="project" value="UniProtKB-SubCell"/>
</dbReference>
<organism evidence="17 18">
    <name type="scientific">Ignelater luminosus</name>
    <name type="common">Cucubano</name>
    <name type="synonym">Pyrophorus luminosus</name>
    <dbReference type="NCBI Taxonomy" id="2038154"/>
    <lineage>
        <taxon>Eukaryota</taxon>
        <taxon>Metazoa</taxon>
        <taxon>Ecdysozoa</taxon>
        <taxon>Arthropoda</taxon>
        <taxon>Hexapoda</taxon>
        <taxon>Insecta</taxon>
        <taxon>Pterygota</taxon>
        <taxon>Neoptera</taxon>
        <taxon>Endopterygota</taxon>
        <taxon>Coleoptera</taxon>
        <taxon>Polyphaga</taxon>
        <taxon>Elateriformia</taxon>
        <taxon>Elateroidea</taxon>
        <taxon>Elateridae</taxon>
        <taxon>Agrypninae</taxon>
        <taxon>Pyrophorini</taxon>
        <taxon>Ignelater</taxon>
    </lineage>
</organism>
<dbReference type="PRINTS" id="PR00385">
    <property type="entry name" value="P450"/>
</dbReference>
<comment type="cofactor">
    <cofactor evidence="1 14">
        <name>heme</name>
        <dbReference type="ChEBI" id="CHEBI:30413"/>
    </cofactor>
</comment>
<evidence type="ECO:0000256" key="4">
    <source>
        <dbReference type="ARBA" id="ARBA00004406"/>
    </source>
</evidence>
<keyword evidence="13 16" id="KW-0472">Membrane</keyword>
<comment type="similarity">
    <text evidence="5 15">Belongs to the cytochrome P450 family.</text>
</comment>
<keyword evidence="7 14" id="KW-0479">Metal-binding</keyword>
<comment type="caution">
    <text evidence="17">The sequence shown here is derived from an EMBL/GenBank/DDBJ whole genome shotgun (WGS) entry which is preliminary data.</text>
</comment>
<evidence type="ECO:0000256" key="9">
    <source>
        <dbReference type="ARBA" id="ARBA00022848"/>
    </source>
</evidence>
<evidence type="ECO:0000256" key="2">
    <source>
        <dbReference type="ARBA" id="ARBA00003690"/>
    </source>
</evidence>
<dbReference type="OrthoDB" id="1470350at2759"/>
<proteinExistence type="inferred from homology"/>
<accession>A0A8K0C3W7</accession>
<comment type="subcellular location">
    <subcellularLocation>
        <location evidence="4">Endoplasmic reticulum membrane</location>
        <topology evidence="4">Peripheral membrane protein</topology>
    </subcellularLocation>
    <subcellularLocation>
        <location evidence="3">Microsome membrane</location>
        <topology evidence="3">Peripheral membrane protein</topology>
    </subcellularLocation>
</comment>
<evidence type="ECO:0000256" key="12">
    <source>
        <dbReference type="ARBA" id="ARBA00023033"/>
    </source>
</evidence>
<evidence type="ECO:0000256" key="10">
    <source>
        <dbReference type="ARBA" id="ARBA00023002"/>
    </source>
</evidence>
<evidence type="ECO:0000256" key="13">
    <source>
        <dbReference type="ARBA" id="ARBA00023136"/>
    </source>
</evidence>
<dbReference type="SUPFAM" id="SSF48264">
    <property type="entry name" value="Cytochrome P450"/>
    <property type="match status" value="1"/>
</dbReference>
<keyword evidence="16" id="KW-0812">Transmembrane</keyword>
<protein>
    <recommendedName>
        <fullName evidence="19">Cytochrome P450</fullName>
    </recommendedName>
</protein>
<dbReference type="GO" id="GO:0020037">
    <property type="term" value="F:heme binding"/>
    <property type="evidence" value="ECO:0007669"/>
    <property type="project" value="InterPro"/>
</dbReference>